<gene>
    <name evidence="11" type="ORF">JBS370_LOCUS22800</name>
    <name evidence="10" type="ORF">ZHD862_LOCUS27404</name>
</gene>
<keyword evidence="5 8" id="KW-0812">Transmembrane</keyword>
<dbReference type="EMBL" id="CAJNOT010002164">
    <property type="protein sequence ID" value="CAF1290146.1"/>
    <property type="molecule type" value="Genomic_DNA"/>
</dbReference>
<evidence type="ECO:0000256" key="2">
    <source>
        <dbReference type="ARBA" id="ARBA00005179"/>
    </source>
</evidence>
<accession>A0A815CZ83</accession>
<evidence type="ECO:0000256" key="1">
    <source>
        <dbReference type="ARBA" id="ARBA00004141"/>
    </source>
</evidence>
<dbReference type="InterPro" id="IPR032805">
    <property type="entry name" value="Wax_synthase_dom"/>
</dbReference>
<comment type="similarity">
    <text evidence="3">Belongs to the wax synthase family.</text>
</comment>
<dbReference type="PANTHER" id="PTHR31595">
    <property type="entry name" value="LONG-CHAIN-ALCOHOL O-FATTY-ACYLTRANSFERASE 3-RELATED"/>
    <property type="match status" value="1"/>
</dbReference>
<dbReference type="AlphaFoldDB" id="A0A815CZ83"/>
<keyword evidence="4" id="KW-0808">Transferase</keyword>
<evidence type="ECO:0000256" key="6">
    <source>
        <dbReference type="ARBA" id="ARBA00022989"/>
    </source>
</evidence>
<feature type="transmembrane region" description="Helical" evidence="8">
    <location>
        <begin position="346"/>
        <end position="364"/>
    </location>
</feature>
<reference evidence="10" key="1">
    <citation type="submission" date="2021-02" db="EMBL/GenBank/DDBJ databases">
        <authorList>
            <person name="Nowell W R."/>
        </authorList>
    </citation>
    <scope>NUCLEOTIDE SEQUENCE</scope>
</reference>
<dbReference type="EMBL" id="CAJOBD010003251">
    <property type="protein sequence ID" value="CAF3937387.1"/>
    <property type="molecule type" value="Genomic_DNA"/>
</dbReference>
<evidence type="ECO:0000256" key="5">
    <source>
        <dbReference type="ARBA" id="ARBA00022692"/>
    </source>
</evidence>
<evidence type="ECO:0000256" key="4">
    <source>
        <dbReference type="ARBA" id="ARBA00022679"/>
    </source>
</evidence>
<evidence type="ECO:0000313" key="12">
    <source>
        <dbReference type="Proteomes" id="UP000663864"/>
    </source>
</evidence>
<evidence type="ECO:0000313" key="11">
    <source>
        <dbReference type="EMBL" id="CAF3937387.1"/>
    </source>
</evidence>
<dbReference type="Proteomes" id="UP000663836">
    <property type="component" value="Unassembled WGS sequence"/>
</dbReference>
<dbReference type="GO" id="GO:0006629">
    <property type="term" value="P:lipid metabolic process"/>
    <property type="evidence" value="ECO:0007669"/>
    <property type="project" value="InterPro"/>
</dbReference>
<feature type="transmembrane region" description="Helical" evidence="8">
    <location>
        <begin position="53"/>
        <end position="71"/>
    </location>
</feature>
<feature type="transmembrane region" description="Helical" evidence="8">
    <location>
        <begin position="25"/>
        <end position="46"/>
    </location>
</feature>
<organism evidence="10 12">
    <name type="scientific">Rotaria sordida</name>
    <dbReference type="NCBI Taxonomy" id="392033"/>
    <lineage>
        <taxon>Eukaryota</taxon>
        <taxon>Metazoa</taxon>
        <taxon>Spiralia</taxon>
        <taxon>Gnathifera</taxon>
        <taxon>Rotifera</taxon>
        <taxon>Eurotatoria</taxon>
        <taxon>Bdelloidea</taxon>
        <taxon>Philodinida</taxon>
        <taxon>Philodinidae</taxon>
        <taxon>Rotaria</taxon>
    </lineage>
</organism>
<name>A0A815CZ83_9BILA</name>
<evidence type="ECO:0000259" key="9">
    <source>
        <dbReference type="Pfam" id="PF13813"/>
    </source>
</evidence>
<dbReference type="InterPro" id="IPR044851">
    <property type="entry name" value="Wax_synthase"/>
</dbReference>
<feature type="transmembrane region" description="Helical" evidence="8">
    <location>
        <begin position="163"/>
        <end position="181"/>
    </location>
</feature>
<dbReference type="GO" id="GO:0008374">
    <property type="term" value="F:O-acyltransferase activity"/>
    <property type="evidence" value="ECO:0007669"/>
    <property type="project" value="InterPro"/>
</dbReference>
<sequence>MKSHMDCLPHLNSLLLSTINDVKQIYLPTSLALAVLYFPIFLLSIFNRSILKISKWILTIPIVIYLLFIPICQPFCCIPVFNVCIASVGIYYAQKICEWILIRRKEFYQWSFFDIQHELFYYRIYTLPISIKKFKKKKKEIIFSGPIQYDKHFKSLIYISCKIIQYYLLMDLIVFFVNEIFSTEFYQKYYKKFLFIQIIINQSSGFIVYLLFSLNYDILRYVLCLIFNRPLELMPELFQQPYRAISPADFWSRWHQIFKNTWIELIFKPISKFILYYWPYSPKFIVNGISSMCVFLFSGIIHEYYIYVAFEKFTGDQIKFFILQGLAVCIEYIFKHQFHQIYIPKSIGFLLTFIFNGITASYFMQPWISYFVQRQAFKYSLMNLIIRILSDKY</sequence>
<keyword evidence="7 8" id="KW-0472">Membrane</keyword>
<evidence type="ECO:0000256" key="3">
    <source>
        <dbReference type="ARBA" id="ARBA00007282"/>
    </source>
</evidence>
<comment type="pathway">
    <text evidence="2">Secondary metabolite biosynthesis.</text>
</comment>
<comment type="caution">
    <text evidence="10">The sequence shown here is derived from an EMBL/GenBank/DDBJ whole genome shotgun (WGS) entry which is preliminary data.</text>
</comment>
<dbReference type="PANTHER" id="PTHR31595:SF57">
    <property type="entry name" value="OS04G0481900 PROTEIN"/>
    <property type="match status" value="1"/>
</dbReference>
<feature type="domain" description="Wax synthase" evidence="9">
    <location>
        <begin position="235"/>
        <end position="322"/>
    </location>
</feature>
<evidence type="ECO:0000256" key="8">
    <source>
        <dbReference type="SAM" id="Phobius"/>
    </source>
</evidence>
<evidence type="ECO:0000256" key="7">
    <source>
        <dbReference type="ARBA" id="ARBA00023136"/>
    </source>
</evidence>
<feature type="transmembrane region" description="Helical" evidence="8">
    <location>
        <begin position="284"/>
        <end position="306"/>
    </location>
</feature>
<protein>
    <recommendedName>
        <fullName evidence="9">Wax synthase domain-containing protein</fullName>
    </recommendedName>
</protein>
<dbReference type="Pfam" id="PF13813">
    <property type="entry name" value="MBOAT_2"/>
    <property type="match status" value="1"/>
</dbReference>
<comment type="subcellular location">
    <subcellularLocation>
        <location evidence="1">Membrane</location>
        <topology evidence="1">Multi-pass membrane protein</topology>
    </subcellularLocation>
</comment>
<proteinExistence type="inferred from homology"/>
<keyword evidence="6 8" id="KW-1133">Transmembrane helix</keyword>
<feature type="transmembrane region" description="Helical" evidence="8">
    <location>
        <begin position="318"/>
        <end position="334"/>
    </location>
</feature>
<evidence type="ECO:0000313" key="10">
    <source>
        <dbReference type="EMBL" id="CAF1290146.1"/>
    </source>
</evidence>
<dbReference type="Proteomes" id="UP000663864">
    <property type="component" value="Unassembled WGS sequence"/>
</dbReference>
<feature type="transmembrane region" description="Helical" evidence="8">
    <location>
        <begin position="193"/>
        <end position="212"/>
    </location>
</feature>
<dbReference type="GO" id="GO:0016020">
    <property type="term" value="C:membrane"/>
    <property type="evidence" value="ECO:0007669"/>
    <property type="project" value="UniProtKB-SubCell"/>
</dbReference>